<protein>
    <submittedName>
        <fullName evidence="1">Uncharacterized protein</fullName>
    </submittedName>
</protein>
<feature type="non-terminal residue" evidence="1">
    <location>
        <position position="1"/>
    </location>
</feature>
<gene>
    <name evidence="1" type="ORF">METZ01_LOCUS359559</name>
</gene>
<sequence length="114" mass="13320">VDIDLKDKKILVYASGSLSYVQPEHLTIFFNSVGKFRNLKILLLEGASESKGKPNEIKTSIYGSPFSYTHDYKWYAEKSGIETVKCEIIRPYYPYEDFPMHENTVHYFYYGKTK</sequence>
<evidence type="ECO:0000313" key="1">
    <source>
        <dbReference type="EMBL" id="SVD06705.1"/>
    </source>
</evidence>
<accession>A0A382SB72</accession>
<dbReference type="EMBL" id="UINC01127531">
    <property type="protein sequence ID" value="SVD06705.1"/>
    <property type="molecule type" value="Genomic_DNA"/>
</dbReference>
<organism evidence="1">
    <name type="scientific">marine metagenome</name>
    <dbReference type="NCBI Taxonomy" id="408172"/>
    <lineage>
        <taxon>unclassified sequences</taxon>
        <taxon>metagenomes</taxon>
        <taxon>ecological metagenomes</taxon>
    </lineage>
</organism>
<dbReference type="AlphaFoldDB" id="A0A382SB72"/>
<proteinExistence type="predicted"/>
<reference evidence="1" key="1">
    <citation type="submission" date="2018-05" db="EMBL/GenBank/DDBJ databases">
        <authorList>
            <person name="Lanie J.A."/>
            <person name="Ng W.-L."/>
            <person name="Kazmierczak K.M."/>
            <person name="Andrzejewski T.M."/>
            <person name="Davidsen T.M."/>
            <person name="Wayne K.J."/>
            <person name="Tettelin H."/>
            <person name="Glass J.I."/>
            <person name="Rusch D."/>
            <person name="Podicherti R."/>
            <person name="Tsui H.-C.T."/>
            <person name="Winkler M.E."/>
        </authorList>
    </citation>
    <scope>NUCLEOTIDE SEQUENCE</scope>
</reference>
<name>A0A382SB72_9ZZZZ</name>